<organism evidence="9 10">
    <name type="scientific">Thalassococcus halodurans</name>
    <dbReference type="NCBI Taxonomy" id="373675"/>
    <lineage>
        <taxon>Bacteria</taxon>
        <taxon>Pseudomonadati</taxon>
        <taxon>Pseudomonadota</taxon>
        <taxon>Alphaproteobacteria</taxon>
        <taxon>Rhodobacterales</taxon>
        <taxon>Roseobacteraceae</taxon>
        <taxon>Thalassococcus</taxon>
    </lineage>
</organism>
<evidence type="ECO:0000256" key="3">
    <source>
        <dbReference type="ARBA" id="ARBA00001941"/>
    </source>
</evidence>
<dbReference type="Proteomes" id="UP000236752">
    <property type="component" value="Unassembled WGS sequence"/>
</dbReference>
<dbReference type="PANTHER" id="PTHR11845:SF13">
    <property type="entry name" value="5'-DEOXYNUCLEOTIDASE HDDC2"/>
    <property type="match status" value="1"/>
</dbReference>
<dbReference type="OrthoDB" id="9796032at2"/>
<dbReference type="InterPro" id="IPR003607">
    <property type="entry name" value="HD/PDEase_dom"/>
</dbReference>
<dbReference type="PANTHER" id="PTHR11845">
    <property type="entry name" value="5'-DEOXYNUCLEOTIDASE HDDC2"/>
    <property type="match status" value="1"/>
</dbReference>
<evidence type="ECO:0000256" key="1">
    <source>
        <dbReference type="ARBA" id="ARBA00001638"/>
    </source>
</evidence>
<comment type="catalytic activity">
    <reaction evidence="1">
        <text>a 2'-deoxyribonucleoside 5'-phosphate + H2O = a 2'-deoxyribonucleoside + phosphate</text>
        <dbReference type="Rhea" id="RHEA:36167"/>
        <dbReference type="ChEBI" id="CHEBI:15377"/>
        <dbReference type="ChEBI" id="CHEBI:18274"/>
        <dbReference type="ChEBI" id="CHEBI:43474"/>
        <dbReference type="ChEBI" id="CHEBI:65317"/>
        <dbReference type="EC" id="3.1.3.89"/>
    </reaction>
</comment>
<dbReference type="GO" id="GO:0002953">
    <property type="term" value="F:5'-deoxynucleotidase activity"/>
    <property type="evidence" value="ECO:0007669"/>
    <property type="project" value="UniProtKB-EC"/>
</dbReference>
<gene>
    <name evidence="9" type="ORF">SAMN04488045_1382</name>
</gene>
<evidence type="ECO:0000256" key="2">
    <source>
        <dbReference type="ARBA" id="ARBA00001936"/>
    </source>
</evidence>
<evidence type="ECO:0000256" key="7">
    <source>
        <dbReference type="ARBA" id="ARBA00022801"/>
    </source>
</evidence>
<feature type="domain" description="HD/PDEase" evidence="8">
    <location>
        <begin position="223"/>
        <end position="341"/>
    </location>
</feature>
<comment type="cofactor">
    <cofactor evidence="3">
        <name>Co(2+)</name>
        <dbReference type="ChEBI" id="CHEBI:48828"/>
    </cofactor>
</comment>
<sequence length="389" mass="44477">MSLSRLDQQMAFLVEADKLKSIDRSNVLMDLSRPENVGEHSWHLCLYAMTHANDAPEGTDILRVITMLLLHDLVEIDAGDMPVWQSHDADQHARTEHAAAQRIFGLLPDDQGQYFYDLWIEFENRQTPDAIFAKQLDHLQPIIQVSDAPVMEPAHIPIAHHTLTEGRAKRLAHEWPEAFEYALNRILRNELEHSDFVQRKLFLSEADRLKTVTRATTLCDASRYENSAEHSWHLALYALVLAEHAEDSVDLLRLIEMLILHDLVEIDAGDVPVFGDGNADQQAQDEIRAAERIFGLLPEPIGQRFFDIWNEFEAIETPEARFAKSLDRLQPPMQNLMSDGVSWRDFNVTLDVFHARVAPKIASGAPTLWRWLSPKVEEWFVVNVASSEK</sequence>
<keyword evidence="10" id="KW-1185">Reference proteome</keyword>
<reference evidence="9 10" key="1">
    <citation type="submission" date="2016-10" db="EMBL/GenBank/DDBJ databases">
        <authorList>
            <person name="de Groot N.N."/>
        </authorList>
    </citation>
    <scope>NUCLEOTIDE SEQUENCE [LARGE SCALE GENOMIC DNA]</scope>
    <source>
        <strain evidence="9 10">DSM 26915</strain>
    </source>
</reference>
<dbReference type="RefSeq" id="WP_103909731.1">
    <property type="nucleotide sequence ID" value="NZ_FNUZ01000002.1"/>
</dbReference>
<evidence type="ECO:0000313" key="9">
    <source>
        <dbReference type="EMBL" id="SEF97137.1"/>
    </source>
</evidence>
<evidence type="ECO:0000256" key="5">
    <source>
        <dbReference type="ARBA" id="ARBA00012964"/>
    </source>
</evidence>
<dbReference type="GO" id="GO:0005737">
    <property type="term" value="C:cytoplasm"/>
    <property type="evidence" value="ECO:0007669"/>
    <property type="project" value="TreeGrafter"/>
</dbReference>
<protein>
    <recommendedName>
        <fullName evidence="5">5'-deoxynucleotidase</fullName>
        <ecNumber evidence="5">3.1.3.89</ecNumber>
    </recommendedName>
</protein>
<dbReference type="EMBL" id="FNUZ01000002">
    <property type="protein sequence ID" value="SEF97137.1"/>
    <property type="molecule type" value="Genomic_DNA"/>
</dbReference>
<dbReference type="AlphaFoldDB" id="A0A1H5WEB2"/>
<dbReference type="InterPro" id="IPR006674">
    <property type="entry name" value="HD_domain"/>
</dbReference>
<proteinExistence type="predicted"/>
<name>A0A1H5WEB2_9RHOB</name>
<evidence type="ECO:0000256" key="6">
    <source>
        <dbReference type="ARBA" id="ARBA00022723"/>
    </source>
</evidence>
<keyword evidence="7 9" id="KW-0378">Hydrolase</keyword>
<dbReference type="SMART" id="SM00471">
    <property type="entry name" value="HDc"/>
    <property type="match status" value="2"/>
</dbReference>
<dbReference type="EC" id="3.1.3.89" evidence="5"/>
<evidence type="ECO:0000259" key="8">
    <source>
        <dbReference type="SMART" id="SM00471"/>
    </source>
</evidence>
<dbReference type="GO" id="GO:0046872">
    <property type="term" value="F:metal ion binding"/>
    <property type="evidence" value="ECO:0007669"/>
    <property type="project" value="UniProtKB-KW"/>
</dbReference>
<dbReference type="InterPro" id="IPR039356">
    <property type="entry name" value="YfbR/HDDC2"/>
</dbReference>
<comment type="subunit">
    <text evidence="4">Homodimer.</text>
</comment>
<keyword evidence="6" id="KW-0479">Metal-binding</keyword>
<dbReference type="Pfam" id="PF13023">
    <property type="entry name" value="HD_3"/>
    <property type="match status" value="2"/>
</dbReference>
<evidence type="ECO:0000313" key="10">
    <source>
        <dbReference type="Proteomes" id="UP000236752"/>
    </source>
</evidence>
<comment type="cofactor">
    <cofactor evidence="2">
        <name>Mn(2+)</name>
        <dbReference type="ChEBI" id="CHEBI:29035"/>
    </cofactor>
</comment>
<dbReference type="Gene3D" id="1.10.3210.10">
    <property type="entry name" value="Hypothetical protein af1432"/>
    <property type="match status" value="2"/>
</dbReference>
<dbReference type="SUPFAM" id="SSF109604">
    <property type="entry name" value="HD-domain/PDEase-like"/>
    <property type="match status" value="2"/>
</dbReference>
<accession>A0A1H5WEB2</accession>
<evidence type="ECO:0000256" key="4">
    <source>
        <dbReference type="ARBA" id="ARBA00011738"/>
    </source>
</evidence>
<feature type="domain" description="HD/PDEase" evidence="8">
    <location>
        <begin position="33"/>
        <end position="221"/>
    </location>
</feature>